<dbReference type="Proteomes" id="UP000291343">
    <property type="component" value="Unassembled WGS sequence"/>
</dbReference>
<evidence type="ECO:0000313" key="1">
    <source>
        <dbReference type="EMBL" id="RZF35512.1"/>
    </source>
</evidence>
<comment type="caution">
    <text evidence="1">The sequence shown here is derived from an EMBL/GenBank/DDBJ whole genome shotgun (WGS) entry which is preliminary data.</text>
</comment>
<dbReference type="InParanoid" id="A0A482WQJ0"/>
<dbReference type="AlphaFoldDB" id="A0A482WQJ0"/>
<evidence type="ECO:0000313" key="2">
    <source>
        <dbReference type="Proteomes" id="UP000291343"/>
    </source>
</evidence>
<sequence length="127" mass="14008">MAYKISSEGYSAYFREEEDGRGVQADDVDDGYTCLLCNTSYEKAKIDTGAVGDRAKLAGGWDDEAFIAAQTSWQQTISPLHTASNLKEWSKDFEKPIPVPFDKRTASKYLILLPPILLYSGEKGSAS</sequence>
<dbReference type="EMBL" id="QKKF02028090">
    <property type="protein sequence ID" value="RZF35512.1"/>
    <property type="molecule type" value="Genomic_DNA"/>
</dbReference>
<keyword evidence="2" id="KW-1185">Reference proteome</keyword>
<accession>A0A482WQJ0</accession>
<proteinExistence type="predicted"/>
<reference evidence="1 2" key="1">
    <citation type="journal article" date="2017" name="Gigascience">
        <title>Genome sequence of the small brown planthopper, Laodelphax striatellus.</title>
        <authorList>
            <person name="Zhu J."/>
            <person name="Jiang F."/>
            <person name="Wang X."/>
            <person name="Yang P."/>
            <person name="Bao Y."/>
            <person name="Zhao W."/>
            <person name="Wang W."/>
            <person name="Lu H."/>
            <person name="Wang Q."/>
            <person name="Cui N."/>
            <person name="Li J."/>
            <person name="Chen X."/>
            <person name="Luo L."/>
            <person name="Yu J."/>
            <person name="Kang L."/>
            <person name="Cui F."/>
        </authorList>
    </citation>
    <scope>NUCLEOTIDE SEQUENCE [LARGE SCALE GENOMIC DNA]</scope>
    <source>
        <strain evidence="1">Lst14</strain>
    </source>
</reference>
<protein>
    <submittedName>
        <fullName evidence="1">Uncharacterized protein</fullName>
    </submittedName>
</protein>
<name>A0A482WQJ0_LAOST</name>
<gene>
    <name evidence="1" type="ORF">LSTR_LSTR010203</name>
</gene>
<organism evidence="1 2">
    <name type="scientific">Laodelphax striatellus</name>
    <name type="common">Small brown planthopper</name>
    <name type="synonym">Delphax striatella</name>
    <dbReference type="NCBI Taxonomy" id="195883"/>
    <lineage>
        <taxon>Eukaryota</taxon>
        <taxon>Metazoa</taxon>
        <taxon>Ecdysozoa</taxon>
        <taxon>Arthropoda</taxon>
        <taxon>Hexapoda</taxon>
        <taxon>Insecta</taxon>
        <taxon>Pterygota</taxon>
        <taxon>Neoptera</taxon>
        <taxon>Paraneoptera</taxon>
        <taxon>Hemiptera</taxon>
        <taxon>Auchenorrhyncha</taxon>
        <taxon>Fulgoroidea</taxon>
        <taxon>Delphacidae</taxon>
        <taxon>Criomorphinae</taxon>
        <taxon>Laodelphax</taxon>
    </lineage>
</organism>